<evidence type="ECO:0000313" key="2">
    <source>
        <dbReference type="EMBL" id="KAA5829998.1"/>
    </source>
</evidence>
<evidence type="ECO:0000313" key="3">
    <source>
        <dbReference type="Proteomes" id="UP000323946"/>
    </source>
</evidence>
<accession>A0A5M7BPA7</accession>
<name>A0A5M7BPA7_SACHI</name>
<keyword evidence="3" id="KW-1185">Reference proteome</keyword>
<feature type="transmembrane region" description="Helical" evidence="1">
    <location>
        <begin position="69"/>
        <end position="90"/>
    </location>
</feature>
<feature type="transmembrane region" description="Helical" evidence="1">
    <location>
        <begin position="111"/>
        <end position="130"/>
    </location>
</feature>
<keyword evidence="1" id="KW-1133">Transmembrane helix</keyword>
<keyword evidence="1" id="KW-0812">Transmembrane</keyword>
<keyword evidence="1" id="KW-0472">Membrane</keyword>
<dbReference type="EMBL" id="VWPH01000011">
    <property type="protein sequence ID" value="KAA5829998.1"/>
    <property type="molecule type" value="Genomic_DNA"/>
</dbReference>
<gene>
    <name evidence="2" type="ORF">F1721_23060</name>
</gene>
<sequence length="295" mass="31836">MWLDEVPGRIDPRSRAAVEQRWRRARTWLRVAALFCVAELVLSVLGLAWSLVAEGSAMPVAGPRGTQDLVGWAFAAVLVVLPIPAAVWLARRAADGIDWRRKPHGWHLYSAVVAPLQALGLLLALISVVGNGVLSWWQPVVVLVVGTAIPVLATEAARRAVLRPPLSELGGSEFVLRLPLRSPQGGGEDSLLLTEDRLRLTVRTAAGRPARQPSTKDIELSAITEVGARPSTPEDRAWAWLADGRGVSVPPGDVVVVRTRHEEQLLPVDPEFADVLSARVAMRGRAPVRLDPGGC</sequence>
<feature type="transmembrane region" description="Helical" evidence="1">
    <location>
        <begin position="28"/>
        <end position="49"/>
    </location>
</feature>
<comment type="caution">
    <text evidence="2">The sequence shown here is derived from an EMBL/GenBank/DDBJ whole genome shotgun (WGS) entry which is preliminary data.</text>
</comment>
<dbReference type="OrthoDB" id="3682806at2"/>
<organism evidence="2 3">
    <name type="scientific">Saccharopolyspora hirsuta</name>
    <dbReference type="NCBI Taxonomy" id="1837"/>
    <lineage>
        <taxon>Bacteria</taxon>
        <taxon>Bacillati</taxon>
        <taxon>Actinomycetota</taxon>
        <taxon>Actinomycetes</taxon>
        <taxon>Pseudonocardiales</taxon>
        <taxon>Pseudonocardiaceae</taxon>
        <taxon>Saccharopolyspora</taxon>
    </lineage>
</organism>
<proteinExistence type="predicted"/>
<dbReference type="AlphaFoldDB" id="A0A5M7BPA7"/>
<dbReference type="Proteomes" id="UP000323946">
    <property type="component" value="Unassembled WGS sequence"/>
</dbReference>
<feature type="transmembrane region" description="Helical" evidence="1">
    <location>
        <begin position="136"/>
        <end position="153"/>
    </location>
</feature>
<protein>
    <submittedName>
        <fullName evidence="2">Uncharacterized protein</fullName>
    </submittedName>
</protein>
<dbReference type="RefSeq" id="WP_150068854.1">
    <property type="nucleotide sequence ID" value="NZ_VWPH01000011.1"/>
</dbReference>
<evidence type="ECO:0000256" key="1">
    <source>
        <dbReference type="SAM" id="Phobius"/>
    </source>
</evidence>
<reference evidence="2 3" key="1">
    <citation type="submission" date="2019-09" db="EMBL/GenBank/DDBJ databases">
        <title>Draft genome sequence of the thermophilic Saccharopolyspora hirsuta VKM Ac-666T.</title>
        <authorList>
            <person name="Lobastova T.G."/>
            <person name="Fokina V."/>
            <person name="Bragin E.Y."/>
            <person name="Shtratnikova V.Y."/>
            <person name="Starodumova I.P."/>
            <person name="Tarlachkov S.V."/>
            <person name="Donova M.V."/>
        </authorList>
    </citation>
    <scope>NUCLEOTIDE SEQUENCE [LARGE SCALE GENOMIC DNA]</scope>
    <source>
        <strain evidence="2 3">VKM Ac-666</strain>
    </source>
</reference>